<dbReference type="PROSITE" id="PS50294">
    <property type="entry name" value="WD_REPEATS_REGION"/>
    <property type="match status" value="1"/>
</dbReference>
<evidence type="ECO:0000313" key="2">
    <source>
        <dbReference type="EMBL" id="EPS67361.1"/>
    </source>
</evidence>
<dbReference type="InterPro" id="IPR036322">
    <property type="entry name" value="WD40_repeat_dom_sf"/>
</dbReference>
<organism evidence="2 3">
    <name type="scientific">Genlisea aurea</name>
    <dbReference type="NCBI Taxonomy" id="192259"/>
    <lineage>
        <taxon>Eukaryota</taxon>
        <taxon>Viridiplantae</taxon>
        <taxon>Streptophyta</taxon>
        <taxon>Embryophyta</taxon>
        <taxon>Tracheophyta</taxon>
        <taxon>Spermatophyta</taxon>
        <taxon>Magnoliopsida</taxon>
        <taxon>eudicotyledons</taxon>
        <taxon>Gunneridae</taxon>
        <taxon>Pentapetalae</taxon>
        <taxon>asterids</taxon>
        <taxon>lamiids</taxon>
        <taxon>Lamiales</taxon>
        <taxon>Lentibulariaceae</taxon>
        <taxon>Genlisea</taxon>
    </lineage>
</organism>
<dbReference type="Proteomes" id="UP000015453">
    <property type="component" value="Unassembled WGS sequence"/>
</dbReference>
<accession>S8CRA1</accession>
<keyword evidence="3" id="KW-1185">Reference proteome</keyword>
<dbReference type="PANTHER" id="PTHR45296:SF1">
    <property type="entry name" value="TRANSDUCIN_WD40 REPEAT-LIKE SUPERFAMILY PROTEIN"/>
    <property type="match status" value="1"/>
</dbReference>
<name>S8CRA1_9LAMI</name>
<dbReference type="Gene3D" id="2.130.10.10">
    <property type="entry name" value="YVTN repeat-like/Quinoprotein amine dehydrogenase"/>
    <property type="match status" value="2"/>
</dbReference>
<keyword evidence="1" id="KW-0853">WD repeat</keyword>
<dbReference type="SUPFAM" id="SSF50978">
    <property type="entry name" value="WD40 repeat-like"/>
    <property type="match status" value="1"/>
</dbReference>
<proteinExistence type="predicted"/>
<protein>
    <submittedName>
        <fullName evidence="2">Uncharacterized protein</fullName>
    </submittedName>
</protein>
<reference evidence="2 3" key="1">
    <citation type="journal article" date="2013" name="BMC Genomics">
        <title>The miniature genome of a carnivorous plant Genlisea aurea contains a low number of genes and short non-coding sequences.</title>
        <authorList>
            <person name="Leushkin E.V."/>
            <person name="Sutormin R.A."/>
            <person name="Nabieva E.R."/>
            <person name="Penin A.A."/>
            <person name="Kondrashov A.S."/>
            <person name="Logacheva M.D."/>
        </authorList>
    </citation>
    <scope>NUCLEOTIDE SEQUENCE [LARGE SCALE GENOMIC DNA]</scope>
</reference>
<comment type="caution">
    <text evidence="2">The sequence shown here is derived from an EMBL/GenBank/DDBJ whole genome shotgun (WGS) entry which is preliminary data.</text>
</comment>
<evidence type="ECO:0000256" key="1">
    <source>
        <dbReference type="PROSITE-ProRule" id="PRU00221"/>
    </source>
</evidence>
<dbReference type="InterPro" id="IPR015943">
    <property type="entry name" value="WD40/YVTN_repeat-like_dom_sf"/>
</dbReference>
<dbReference type="PANTHER" id="PTHR45296">
    <property type="entry name" value="TRANSDUCIN/WD40 REPEAT-LIKE SUPERFAMILY PROTEIN"/>
    <property type="match status" value="1"/>
</dbReference>
<sequence>MAAPRLLRGHRGSASCCIASRFSPGIVATADEDGCVCLYDLRCGDAVLSIDVGKGRPVSSLCFKPGKEDFVFISTGNEVKCFHMHMAASYKELHSFVFNEDEINQVVHHPKSSFIAAADDSGGVKIIDVHQKCLNKTLRAGHENICSSVQFIPWRPWEAITGGFDSKLVMWDFSRGRPNKFLNFGIGADSGQVFNPPFLHALAVPDLDIADQVGKVCAVARGDGVVSIIDIEAELAAGKTEPSKIKRNNSKSTVKTSPPVDRRVTNLDLDYSMGGHTSSVSSVAFSSFGEKGKLVVSGGNDKSVKVWDWNRAYDSGRSSIADNILRLDIGLQRKVNWICTTPCDSENLVVCDTSKTVKVYTV</sequence>
<dbReference type="AlphaFoldDB" id="S8CRA1"/>
<dbReference type="PROSITE" id="PS50082">
    <property type="entry name" value="WD_REPEATS_2"/>
    <property type="match status" value="1"/>
</dbReference>
<gene>
    <name evidence="2" type="ORF">M569_07414</name>
</gene>
<dbReference type="EMBL" id="AUSU01003152">
    <property type="protein sequence ID" value="EPS67361.1"/>
    <property type="molecule type" value="Genomic_DNA"/>
</dbReference>
<dbReference type="Pfam" id="PF00400">
    <property type="entry name" value="WD40"/>
    <property type="match status" value="3"/>
</dbReference>
<dbReference type="OrthoDB" id="2161379at2759"/>
<dbReference type="InterPro" id="IPR001680">
    <property type="entry name" value="WD40_rpt"/>
</dbReference>
<dbReference type="SMART" id="SM00320">
    <property type="entry name" value="WD40"/>
    <property type="match status" value="5"/>
</dbReference>
<feature type="repeat" description="WD" evidence="1">
    <location>
        <begin position="273"/>
        <end position="308"/>
    </location>
</feature>
<evidence type="ECO:0000313" key="3">
    <source>
        <dbReference type="Proteomes" id="UP000015453"/>
    </source>
</evidence>
<feature type="non-terminal residue" evidence="2">
    <location>
        <position position="362"/>
    </location>
</feature>